<keyword evidence="3" id="KW-1185">Reference proteome</keyword>
<reference evidence="2" key="1">
    <citation type="submission" date="2021-11" db="EMBL/GenBank/DDBJ databases">
        <authorList>
            <person name="Herlambang A."/>
            <person name="Guo Y."/>
            <person name="Takashima Y."/>
            <person name="Nishizawa T."/>
        </authorList>
    </citation>
    <scope>NUCLEOTIDE SEQUENCE</scope>
    <source>
        <strain evidence="2">E1425</strain>
    </source>
</reference>
<evidence type="ECO:0000313" key="3">
    <source>
        <dbReference type="Proteomes" id="UP000827284"/>
    </source>
</evidence>
<organism evidence="2 3">
    <name type="scientific">Entomortierella parvispora</name>
    <dbReference type="NCBI Taxonomy" id="205924"/>
    <lineage>
        <taxon>Eukaryota</taxon>
        <taxon>Fungi</taxon>
        <taxon>Fungi incertae sedis</taxon>
        <taxon>Mucoromycota</taxon>
        <taxon>Mortierellomycotina</taxon>
        <taxon>Mortierellomycetes</taxon>
        <taxon>Mortierellales</taxon>
        <taxon>Mortierellaceae</taxon>
        <taxon>Entomortierella</taxon>
    </lineage>
</organism>
<dbReference type="EMBL" id="BQFW01000007">
    <property type="protein sequence ID" value="GJJ72582.1"/>
    <property type="molecule type" value="Genomic_DNA"/>
</dbReference>
<gene>
    <name evidence="2" type="ORF">EMPS_04940</name>
</gene>
<feature type="compositionally biased region" description="Low complexity" evidence="1">
    <location>
        <begin position="55"/>
        <end position="64"/>
    </location>
</feature>
<reference evidence="2" key="2">
    <citation type="journal article" date="2022" name="Microbiol. Resour. Announc.">
        <title>Whole-Genome Sequence of Entomortierella parvispora E1425, a Mucoromycotan Fungus Associated with Burkholderiaceae-Related Endosymbiotic Bacteria.</title>
        <authorList>
            <person name="Herlambang A."/>
            <person name="Guo Y."/>
            <person name="Takashima Y."/>
            <person name="Narisawa K."/>
            <person name="Ohta H."/>
            <person name="Nishizawa T."/>
        </authorList>
    </citation>
    <scope>NUCLEOTIDE SEQUENCE</scope>
    <source>
        <strain evidence="2">E1425</strain>
    </source>
</reference>
<name>A0A9P3H9J1_9FUNG</name>
<accession>A0A9P3H9J1</accession>
<dbReference type="OrthoDB" id="2134184at2759"/>
<evidence type="ECO:0000313" key="2">
    <source>
        <dbReference type="EMBL" id="GJJ72582.1"/>
    </source>
</evidence>
<proteinExistence type="predicted"/>
<comment type="caution">
    <text evidence="2">The sequence shown here is derived from an EMBL/GenBank/DDBJ whole genome shotgun (WGS) entry which is preliminary data.</text>
</comment>
<sequence>MDPIATLQQLDDECTAWSNQHAHSCNLLASLLNITRQREQTLAQWQTQTTKQERASSASSSSSVSSLLAPSSLQLLIHKQSLEIESVLQQLYETIQVFQRVVQAMITLERQTEASIQRIAVPTLSRTSSASSSPALPTPERPPQPVAYSSLIDTAEISPLEVLDWVARIRAMYAQELYVKQSQIHPSMTGLDRFETLAELQRNWGLQKRLDFGLEQEIVERIKVYRRVREFSTRTA</sequence>
<protein>
    <submittedName>
        <fullName evidence="2">Uncharacterized protein</fullName>
    </submittedName>
</protein>
<evidence type="ECO:0000256" key="1">
    <source>
        <dbReference type="SAM" id="MobiDB-lite"/>
    </source>
</evidence>
<dbReference type="Proteomes" id="UP000827284">
    <property type="component" value="Unassembled WGS sequence"/>
</dbReference>
<dbReference type="AlphaFoldDB" id="A0A9P3H9J1"/>
<feature type="region of interest" description="Disordered" evidence="1">
    <location>
        <begin position="45"/>
        <end position="64"/>
    </location>
</feature>